<sequence>MTKNQNSRGNKLGSYMKAPLRLFGKVRDVYVRGMIQCSHDLASVDHATMVTGSYPRSFSANAATSTVSDDDFKELVRLASLRIRSGGNGVQLDAENVVKVPLQRSRSLAMERIEEGEDEEREFGDDRDDINVKPLLYTQSRSCTIPARSTMF</sequence>
<dbReference type="Gramene" id="Tp57577_TGAC_v2_mRNA25088">
    <property type="protein sequence ID" value="Tp57577_TGAC_v2_mRNA25088"/>
    <property type="gene ID" value="Tp57577_TGAC_v2_gene24254"/>
</dbReference>
<name>A0A2K3M852_TRIPR</name>
<protein>
    <submittedName>
        <fullName evidence="1">Uncharacterized protein</fullName>
    </submittedName>
</protein>
<dbReference type="AlphaFoldDB" id="A0A2K3M852"/>
<dbReference type="EMBL" id="ASHM01052590">
    <property type="protein sequence ID" value="PNX86955.1"/>
    <property type="molecule type" value="Genomic_DNA"/>
</dbReference>
<accession>A0A2K3M852</accession>
<dbReference type="PANTHER" id="PTHR33526:SF4">
    <property type="entry name" value="OS07G0123800 PROTEIN"/>
    <property type="match status" value="1"/>
</dbReference>
<gene>
    <name evidence="1" type="ORF">L195_g043038</name>
</gene>
<evidence type="ECO:0000313" key="1">
    <source>
        <dbReference type="EMBL" id="PNX86955.1"/>
    </source>
</evidence>
<dbReference type="STRING" id="57577.A0A2K3M852"/>
<dbReference type="InterPro" id="IPR016972">
    <property type="entry name" value="UCP031279"/>
</dbReference>
<dbReference type="OrthoDB" id="694638at2759"/>
<dbReference type="Proteomes" id="UP000236291">
    <property type="component" value="Unassembled WGS sequence"/>
</dbReference>
<dbReference type="PANTHER" id="PTHR33526">
    <property type="entry name" value="OS07G0123800 PROTEIN"/>
    <property type="match status" value="1"/>
</dbReference>
<dbReference type="PIRSF" id="PIRSF031279">
    <property type="entry name" value="UCP031279"/>
    <property type="match status" value="1"/>
</dbReference>
<evidence type="ECO:0000313" key="2">
    <source>
        <dbReference type="Proteomes" id="UP000236291"/>
    </source>
</evidence>
<reference evidence="1 2" key="1">
    <citation type="journal article" date="2014" name="Am. J. Bot.">
        <title>Genome assembly and annotation for red clover (Trifolium pratense; Fabaceae).</title>
        <authorList>
            <person name="Istvanek J."/>
            <person name="Jaros M."/>
            <person name="Krenek A."/>
            <person name="Repkova J."/>
        </authorList>
    </citation>
    <scope>NUCLEOTIDE SEQUENCE [LARGE SCALE GENOMIC DNA]</scope>
    <source>
        <strain evidence="2">cv. Tatra</strain>
        <tissue evidence="1">Young leaves</tissue>
    </source>
</reference>
<comment type="caution">
    <text evidence="1">The sequence shown here is derived from an EMBL/GenBank/DDBJ whole genome shotgun (WGS) entry which is preliminary data.</text>
</comment>
<proteinExistence type="predicted"/>
<reference evidence="1 2" key="2">
    <citation type="journal article" date="2017" name="Front. Plant Sci.">
        <title>Gene Classification and Mining of Molecular Markers Useful in Red Clover (Trifolium pratense) Breeding.</title>
        <authorList>
            <person name="Istvanek J."/>
            <person name="Dluhosova J."/>
            <person name="Dluhos P."/>
            <person name="Patkova L."/>
            <person name="Nedelnik J."/>
            <person name="Repkova J."/>
        </authorList>
    </citation>
    <scope>NUCLEOTIDE SEQUENCE [LARGE SCALE GENOMIC DNA]</scope>
    <source>
        <strain evidence="2">cv. Tatra</strain>
        <tissue evidence="1">Young leaves</tissue>
    </source>
</reference>
<organism evidence="1 2">
    <name type="scientific">Trifolium pratense</name>
    <name type="common">Red clover</name>
    <dbReference type="NCBI Taxonomy" id="57577"/>
    <lineage>
        <taxon>Eukaryota</taxon>
        <taxon>Viridiplantae</taxon>
        <taxon>Streptophyta</taxon>
        <taxon>Embryophyta</taxon>
        <taxon>Tracheophyta</taxon>
        <taxon>Spermatophyta</taxon>
        <taxon>Magnoliopsida</taxon>
        <taxon>eudicotyledons</taxon>
        <taxon>Gunneridae</taxon>
        <taxon>Pentapetalae</taxon>
        <taxon>rosids</taxon>
        <taxon>fabids</taxon>
        <taxon>Fabales</taxon>
        <taxon>Fabaceae</taxon>
        <taxon>Papilionoideae</taxon>
        <taxon>50 kb inversion clade</taxon>
        <taxon>NPAAA clade</taxon>
        <taxon>Hologalegina</taxon>
        <taxon>IRL clade</taxon>
        <taxon>Trifolieae</taxon>
        <taxon>Trifolium</taxon>
    </lineage>
</organism>